<proteinExistence type="predicted"/>
<dbReference type="Pfam" id="PF20153">
    <property type="entry name" value="DUF6535"/>
    <property type="match status" value="1"/>
</dbReference>
<name>A0AAW0GS03_9APHY</name>
<keyword evidence="1" id="KW-1133">Transmembrane helix</keyword>
<evidence type="ECO:0000259" key="2">
    <source>
        <dbReference type="Pfam" id="PF20153"/>
    </source>
</evidence>
<keyword evidence="4" id="KW-1185">Reference proteome</keyword>
<protein>
    <recommendedName>
        <fullName evidence="2">DUF6535 domain-containing protein</fullName>
    </recommendedName>
</protein>
<organism evidence="3 4">
    <name type="scientific">Cerrena zonata</name>
    <dbReference type="NCBI Taxonomy" id="2478898"/>
    <lineage>
        <taxon>Eukaryota</taxon>
        <taxon>Fungi</taxon>
        <taxon>Dikarya</taxon>
        <taxon>Basidiomycota</taxon>
        <taxon>Agaricomycotina</taxon>
        <taxon>Agaricomycetes</taxon>
        <taxon>Polyporales</taxon>
        <taxon>Cerrenaceae</taxon>
        <taxon>Cerrena</taxon>
    </lineage>
</organism>
<keyword evidence="1" id="KW-0472">Membrane</keyword>
<evidence type="ECO:0000256" key="1">
    <source>
        <dbReference type="SAM" id="Phobius"/>
    </source>
</evidence>
<evidence type="ECO:0000313" key="4">
    <source>
        <dbReference type="Proteomes" id="UP001385951"/>
    </source>
</evidence>
<feature type="transmembrane region" description="Helical" evidence="1">
    <location>
        <begin position="82"/>
        <end position="102"/>
    </location>
</feature>
<comment type="caution">
    <text evidence="3">The sequence shown here is derived from an EMBL/GenBank/DDBJ whole genome shotgun (WGS) entry which is preliminary data.</text>
</comment>
<dbReference type="InterPro" id="IPR045338">
    <property type="entry name" value="DUF6535"/>
</dbReference>
<feature type="transmembrane region" description="Helical" evidence="1">
    <location>
        <begin position="48"/>
        <end position="70"/>
    </location>
</feature>
<dbReference type="AlphaFoldDB" id="A0AAW0GS03"/>
<evidence type="ECO:0000313" key="3">
    <source>
        <dbReference type="EMBL" id="KAK7696358.1"/>
    </source>
</evidence>
<feature type="domain" description="DUF6535" evidence="2">
    <location>
        <begin position="2"/>
        <end position="72"/>
    </location>
</feature>
<dbReference type="Proteomes" id="UP001385951">
    <property type="component" value="Unassembled WGS sequence"/>
</dbReference>
<sequence>MTASLGILVKQWLKEFLAANDVATSPQAQLRIRFFRYPGLRNWKVFEFVAVLPMLLQLALGLFLLGLCFFTSAVHPSIRNTSVPLVSLWAIIFLLVTLAPAFSPQCPYKTSFLKSAMRSLRIHFSKWSSFRSLYANSTKSVDDLRVRGNLPKRAQDDILPLPDTDSGWVDGSIHIELGPLVSGNQESVKSDTSSFEEEDAAMNDEADLEILLEVGAVQHDEQVISTLFIKSFVGTDSAPSDVIAFILRVIRNQLQKSIDVNRVSTILDLRRLSFEVWSVIIRTATGILKREVDAQLGKDRDTVEWNDWMGDSMALLISLTSYPLPAESHQLLSKLLIVDPLSVITFISSRLPPQFVPSDHIHLLRSLRSVVSALPSRERGHHISKLLRQRTFPDITEEQRSWAQYVQRYLVESSAEEVGFPLLHAYHELEPPASHTMSLLVRLLKCQFKLKEHPPSKLNVIMNLRTLPANDWSAAVKVASAVILSSIDKKAINAREMEASHSIMNALLVLLSYSKHPMPYEGLKALSKLLMTSTEACMDILPTKVRDNSTLDHVVLRLSTALHIVSDNMQALHVTSFLWSRHQGFKRYSVSEVDDGVKTGLTARLMESLLRSSASDILPLFIKDTRRTNHYSSDTMQFTYKLLSHVLQIPFSESGENPILDLSALDVEIWRALMIMLVGLLQTKIPRSSSQGPPYPTWVQDALTLLISTYKEPLPDECQDWLRRFLHDTDDSATLVANIAFPKTSEAGRFAAVYRNLQPTLELLPIESMLTYITSILSNRFCQCSVKDQKHDTTLIELLNAHAADITSDAFDTIAEHLMAIVDTSLGSTVPVVPSAQVAVSVLLSPQFAVAASSGSVATRRTWIANQLVKSSRTHILLHVISANHGLGRPQMTTIVHIILEIIINGTWRTTLPVLSRALGEHTIRCDIFSPLDPFMICDFIAELCEAHVLYHLTHNPDTEIRDVLRRWKNVWLNLAVAFEAFPSMGHNVHDTSQISKCLDRLQQLQSATKMSIEERTQSHNVASSSDFLVPFFLILALQKAAKVLSSSDDTNIGFPRGSVLNKTRRSTDIEAMATRGIDLTLITPVSIRDLCHPSFCIFKGPMGSH</sequence>
<dbReference type="EMBL" id="JASBNA010000001">
    <property type="protein sequence ID" value="KAK7696358.1"/>
    <property type="molecule type" value="Genomic_DNA"/>
</dbReference>
<accession>A0AAW0GS03</accession>
<gene>
    <name evidence="3" type="ORF">QCA50_001012</name>
</gene>
<reference evidence="3 4" key="1">
    <citation type="submission" date="2022-09" db="EMBL/GenBank/DDBJ databases">
        <authorList>
            <person name="Palmer J.M."/>
        </authorList>
    </citation>
    <scope>NUCLEOTIDE SEQUENCE [LARGE SCALE GENOMIC DNA]</scope>
    <source>
        <strain evidence="3 4">DSM 7382</strain>
    </source>
</reference>
<keyword evidence="1" id="KW-0812">Transmembrane</keyword>